<dbReference type="Gene3D" id="3.20.80.10">
    <property type="entry name" value="Regulatory factor, effector binding domain"/>
    <property type="match status" value="1"/>
</dbReference>
<reference evidence="3 4" key="1">
    <citation type="submission" date="2017-12" db="EMBL/GenBank/DDBJ databases">
        <title>Taxonomic description and draft genome of Pradoshia cofamensis Gen. nov., sp. nov., a thermotolerant bacillale isolated from anterior gut of earthworm Eisenia fetida.</title>
        <authorList>
            <person name="Saha T."/>
            <person name="Chakraborty R."/>
        </authorList>
    </citation>
    <scope>NUCLEOTIDE SEQUENCE [LARGE SCALE GENOMIC DNA]</scope>
    <source>
        <strain evidence="3 4">EAG3</strain>
    </source>
</reference>
<dbReference type="Proteomes" id="UP000239663">
    <property type="component" value="Unassembled WGS sequence"/>
</dbReference>
<sequence length="277" mass="32307">MKETLYTIGEMAKLANVSIKALRYYDKIDLFKPAYVDSDTNYRYYKDSQLSQLDLIKSLKYIGTPLEEVKKAREMSPSGLLDFITDQEKLIQMQMDNLMKVQQNIETVKKRMERRLQTPSLREVFLWEEEETTIIEMAAHNLKPNNLTNASYSMLKKAVEPISGFLNTGFGAIFPYEKYIHIEDIYYDKIFAPVLSNQMISSLPADMEAEKIHAGTYVYIADVYHPERYICNYHKLMKFIEDNQMTVTSDVYELFGALSYSPDQQEELIIELKVRVS</sequence>
<dbReference type="PANTHER" id="PTHR30204:SF96">
    <property type="entry name" value="CHROMOSOME-ANCHORING PROTEIN RACA"/>
    <property type="match status" value="1"/>
</dbReference>
<dbReference type="SUPFAM" id="SSF46955">
    <property type="entry name" value="Putative DNA-binding domain"/>
    <property type="match status" value="1"/>
</dbReference>
<dbReference type="PROSITE" id="PS50937">
    <property type="entry name" value="HTH_MERR_2"/>
    <property type="match status" value="1"/>
</dbReference>
<name>A0A2S7MWC8_9BACI</name>
<proteinExistence type="predicted"/>
<dbReference type="EMBL" id="PKOZ01000014">
    <property type="protein sequence ID" value="PQD94131.1"/>
    <property type="molecule type" value="Genomic_DNA"/>
</dbReference>
<dbReference type="GO" id="GO:0003677">
    <property type="term" value="F:DNA binding"/>
    <property type="evidence" value="ECO:0007669"/>
    <property type="project" value="UniProtKB-KW"/>
</dbReference>
<evidence type="ECO:0000256" key="1">
    <source>
        <dbReference type="ARBA" id="ARBA00023125"/>
    </source>
</evidence>
<accession>A0A2S7MWC8</accession>
<evidence type="ECO:0000313" key="4">
    <source>
        <dbReference type="Proteomes" id="UP000239663"/>
    </source>
</evidence>
<dbReference type="Pfam" id="PF13411">
    <property type="entry name" value="MerR_1"/>
    <property type="match status" value="1"/>
</dbReference>
<dbReference type="GO" id="GO:0003700">
    <property type="term" value="F:DNA-binding transcription factor activity"/>
    <property type="evidence" value="ECO:0007669"/>
    <property type="project" value="InterPro"/>
</dbReference>
<evidence type="ECO:0000313" key="3">
    <source>
        <dbReference type="EMBL" id="PQD94131.1"/>
    </source>
</evidence>
<evidence type="ECO:0000259" key="2">
    <source>
        <dbReference type="PROSITE" id="PS50937"/>
    </source>
</evidence>
<keyword evidence="4" id="KW-1185">Reference proteome</keyword>
<dbReference type="SUPFAM" id="SSF55136">
    <property type="entry name" value="Probable bacterial effector-binding domain"/>
    <property type="match status" value="1"/>
</dbReference>
<gene>
    <name evidence="3" type="ORF">CYL18_16130</name>
</gene>
<protein>
    <submittedName>
        <fullName evidence="3">MerR family transcriptional regulator</fullName>
    </submittedName>
</protein>
<feature type="domain" description="HTH merR-type" evidence="2">
    <location>
        <begin position="5"/>
        <end position="75"/>
    </location>
</feature>
<dbReference type="SMART" id="SM00422">
    <property type="entry name" value="HTH_MERR"/>
    <property type="match status" value="1"/>
</dbReference>
<dbReference type="InterPro" id="IPR047057">
    <property type="entry name" value="MerR_fam"/>
</dbReference>
<comment type="caution">
    <text evidence="3">The sequence shown here is derived from an EMBL/GenBank/DDBJ whole genome shotgun (WGS) entry which is preliminary data.</text>
</comment>
<dbReference type="Gene3D" id="1.20.5.490">
    <property type="entry name" value="Single helix bin"/>
    <property type="match status" value="1"/>
</dbReference>
<dbReference type="Gene3D" id="1.10.1660.10">
    <property type="match status" value="1"/>
</dbReference>
<dbReference type="PROSITE" id="PS00552">
    <property type="entry name" value="HTH_MERR_1"/>
    <property type="match status" value="1"/>
</dbReference>
<dbReference type="InterPro" id="IPR009061">
    <property type="entry name" value="DNA-bd_dom_put_sf"/>
</dbReference>
<dbReference type="OrthoDB" id="9773308at2"/>
<dbReference type="CDD" id="cd01107">
    <property type="entry name" value="HTH_BmrR"/>
    <property type="match status" value="1"/>
</dbReference>
<dbReference type="PANTHER" id="PTHR30204">
    <property type="entry name" value="REDOX-CYCLING DRUG-SENSING TRANSCRIPTIONAL ACTIVATOR SOXR"/>
    <property type="match status" value="1"/>
</dbReference>
<organism evidence="3 4">
    <name type="scientific">Pradoshia eiseniae</name>
    <dbReference type="NCBI Taxonomy" id="2064768"/>
    <lineage>
        <taxon>Bacteria</taxon>
        <taxon>Bacillati</taxon>
        <taxon>Bacillota</taxon>
        <taxon>Bacilli</taxon>
        <taxon>Bacillales</taxon>
        <taxon>Bacillaceae</taxon>
        <taxon>Pradoshia</taxon>
    </lineage>
</organism>
<keyword evidence="1" id="KW-0238">DNA-binding</keyword>
<dbReference type="InterPro" id="IPR011256">
    <property type="entry name" value="Reg_factor_effector_dom_sf"/>
</dbReference>
<dbReference type="AlphaFoldDB" id="A0A2S7MWC8"/>
<dbReference type="InterPro" id="IPR000551">
    <property type="entry name" value="MerR-type_HTH_dom"/>
</dbReference>